<dbReference type="InterPro" id="IPR020476">
    <property type="entry name" value="Nudix_hydrolase"/>
</dbReference>
<dbReference type="Proteomes" id="UP000616608">
    <property type="component" value="Unassembled WGS sequence"/>
</dbReference>
<keyword evidence="2 3" id="KW-0378">Hydrolase</keyword>
<keyword evidence="6" id="KW-1185">Reference proteome</keyword>
<comment type="caution">
    <text evidence="5">The sequence shown here is derived from an EMBL/GenBank/DDBJ whole genome shotgun (WGS) entry which is preliminary data.</text>
</comment>
<dbReference type="AlphaFoldDB" id="A0A917G9H1"/>
<gene>
    <name evidence="5" type="ORF">GCM10007425_26250</name>
</gene>
<reference evidence="5" key="1">
    <citation type="journal article" date="2014" name="Int. J. Syst. Evol. Microbiol.">
        <title>Complete genome sequence of Corynebacterium casei LMG S-19264T (=DSM 44701T), isolated from a smear-ripened cheese.</title>
        <authorList>
            <consortium name="US DOE Joint Genome Institute (JGI-PGF)"/>
            <person name="Walter F."/>
            <person name="Albersmeier A."/>
            <person name="Kalinowski J."/>
            <person name="Ruckert C."/>
        </authorList>
    </citation>
    <scope>NUCLEOTIDE SEQUENCE</scope>
    <source>
        <strain evidence="5">CGMCC 1.15760</strain>
    </source>
</reference>
<organism evidence="5 6">
    <name type="scientific">Lysinibacillus alkalisoli</name>
    <dbReference type="NCBI Taxonomy" id="1911548"/>
    <lineage>
        <taxon>Bacteria</taxon>
        <taxon>Bacillati</taxon>
        <taxon>Bacillota</taxon>
        <taxon>Bacilli</taxon>
        <taxon>Bacillales</taxon>
        <taxon>Bacillaceae</taxon>
        <taxon>Lysinibacillus</taxon>
    </lineage>
</organism>
<evidence type="ECO:0000313" key="6">
    <source>
        <dbReference type="Proteomes" id="UP000616608"/>
    </source>
</evidence>
<evidence type="ECO:0000313" key="5">
    <source>
        <dbReference type="EMBL" id="GGG30391.1"/>
    </source>
</evidence>
<proteinExistence type="inferred from homology"/>
<dbReference type="RefSeq" id="WP_188615524.1">
    <property type="nucleotide sequence ID" value="NZ_BMJT01000009.1"/>
</dbReference>
<evidence type="ECO:0000256" key="2">
    <source>
        <dbReference type="ARBA" id="ARBA00022801"/>
    </source>
</evidence>
<dbReference type="InterPro" id="IPR020084">
    <property type="entry name" value="NUDIX_hydrolase_CS"/>
</dbReference>
<dbReference type="GO" id="GO:0016787">
    <property type="term" value="F:hydrolase activity"/>
    <property type="evidence" value="ECO:0007669"/>
    <property type="project" value="UniProtKB-KW"/>
</dbReference>
<name>A0A917G9H1_9BACI</name>
<dbReference type="PROSITE" id="PS00893">
    <property type="entry name" value="NUDIX_BOX"/>
    <property type="match status" value="1"/>
</dbReference>
<dbReference type="Pfam" id="PF00293">
    <property type="entry name" value="NUDIX"/>
    <property type="match status" value="1"/>
</dbReference>
<dbReference type="PRINTS" id="PR00502">
    <property type="entry name" value="NUDIXFAMILY"/>
</dbReference>
<evidence type="ECO:0000259" key="4">
    <source>
        <dbReference type="PROSITE" id="PS51462"/>
    </source>
</evidence>
<dbReference type="PROSITE" id="PS51462">
    <property type="entry name" value="NUDIX"/>
    <property type="match status" value="1"/>
</dbReference>
<feature type="domain" description="Nudix hydrolase" evidence="4">
    <location>
        <begin position="20"/>
        <end position="144"/>
    </location>
</feature>
<dbReference type="InterPro" id="IPR015797">
    <property type="entry name" value="NUDIX_hydrolase-like_dom_sf"/>
</dbReference>
<dbReference type="PANTHER" id="PTHR43736">
    <property type="entry name" value="ADP-RIBOSE PYROPHOSPHATASE"/>
    <property type="match status" value="1"/>
</dbReference>
<dbReference type="EMBL" id="BMJT01000009">
    <property type="protein sequence ID" value="GGG30391.1"/>
    <property type="molecule type" value="Genomic_DNA"/>
</dbReference>
<reference evidence="5" key="2">
    <citation type="submission" date="2020-09" db="EMBL/GenBank/DDBJ databases">
        <authorList>
            <person name="Sun Q."/>
            <person name="Zhou Y."/>
        </authorList>
    </citation>
    <scope>NUCLEOTIDE SEQUENCE</scope>
    <source>
        <strain evidence="5">CGMCC 1.15760</strain>
    </source>
</reference>
<sequence length="151" mass="17654">MFTFTDVNGLQVNLFFEPNHKVSCQHVLVLVKRHDQYLCTIHKKRGVEFPGGKVEKNETVEEAAAREVWEETGVRISTPQWLAYYEVLDKTPFCKTVFIAEAVEEEQVPIDEETIGKLWLTEQELFNQPKLSFYMRDEGMAKILEYAHAKW</sequence>
<dbReference type="PANTHER" id="PTHR43736:SF1">
    <property type="entry name" value="DIHYDRONEOPTERIN TRIPHOSPHATE DIPHOSPHATASE"/>
    <property type="match status" value="1"/>
</dbReference>
<comment type="similarity">
    <text evidence="1 3">Belongs to the Nudix hydrolase family.</text>
</comment>
<accession>A0A917G9H1</accession>
<dbReference type="InterPro" id="IPR000086">
    <property type="entry name" value="NUDIX_hydrolase_dom"/>
</dbReference>
<dbReference type="Gene3D" id="3.90.79.10">
    <property type="entry name" value="Nucleoside Triphosphate Pyrophosphohydrolase"/>
    <property type="match status" value="1"/>
</dbReference>
<evidence type="ECO:0000256" key="1">
    <source>
        <dbReference type="ARBA" id="ARBA00005582"/>
    </source>
</evidence>
<dbReference type="SUPFAM" id="SSF55811">
    <property type="entry name" value="Nudix"/>
    <property type="match status" value="1"/>
</dbReference>
<protein>
    <submittedName>
        <fullName evidence="5">Nucleoside triphosphatase YtkD</fullName>
    </submittedName>
</protein>
<evidence type="ECO:0000256" key="3">
    <source>
        <dbReference type="RuleBase" id="RU003476"/>
    </source>
</evidence>